<evidence type="ECO:0000256" key="1">
    <source>
        <dbReference type="ARBA" id="ARBA00026148"/>
    </source>
</evidence>
<feature type="region of interest" description="Disordered" evidence="3">
    <location>
        <begin position="195"/>
        <end position="220"/>
    </location>
</feature>
<dbReference type="Pfam" id="PF00085">
    <property type="entry name" value="Thioredoxin"/>
    <property type="match status" value="1"/>
</dbReference>
<protein>
    <recommendedName>
        <fullName evidence="1">Thioredoxin domain-containing protein 9</fullName>
    </recommendedName>
</protein>
<dbReference type="EMBL" id="MTYJ01000057">
    <property type="protein sequence ID" value="OQV17766.1"/>
    <property type="molecule type" value="Genomic_DNA"/>
</dbReference>
<dbReference type="InterPro" id="IPR036249">
    <property type="entry name" value="Thioredoxin-like_sf"/>
</dbReference>
<comment type="caution">
    <text evidence="5">The sequence shown here is derived from an EMBL/GenBank/DDBJ whole genome shotgun (WGS) entry which is preliminary data.</text>
</comment>
<proteinExistence type="predicted"/>
<dbReference type="AlphaFoldDB" id="A0A1W0WRE3"/>
<evidence type="ECO:0000256" key="2">
    <source>
        <dbReference type="SAM" id="Coils"/>
    </source>
</evidence>
<dbReference type="Proteomes" id="UP000192578">
    <property type="component" value="Unassembled WGS sequence"/>
</dbReference>
<evidence type="ECO:0000256" key="3">
    <source>
        <dbReference type="SAM" id="MobiDB-lite"/>
    </source>
</evidence>
<feature type="domain" description="Thioredoxin" evidence="4">
    <location>
        <begin position="71"/>
        <end position="153"/>
    </location>
</feature>
<dbReference type="PANTHER" id="PTHR21148">
    <property type="entry name" value="THIOREDOXIN DOMAIN-CONTAINING PROTEIN 9"/>
    <property type="match status" value="1"/>
</dbReference>
<gene>
    <name evidence="5" type="ORF">BV898_08223</name>
</gene>
<evidence type="ECO:0000313" key="5">
    <source>
        <dbReference type="EMBL" id="OQV17766.1"/>
    </source>
</evidence>
<sequence length="220" mass="24900">MEKVIEHQVLQAGKLMEAQLDSEIQRLDQLTNNEDDLEALRARRLAAIKSDNLKKQEWRANGHGVYTELADEREFFQATKKSNKIVCHFFRVTTPRCQIVDKHLEILAAQHLETRFIKINVERSPFLAERLHIVVLPTIAMVVDDKVGDYIVGFDDLGGTDNFSTAMMEWRLAHGKAIFYSGDLSMPPDMPKIAKSILGSGKSSKNLRSKKDESDGSESD</sequence>
<dbReference type="CDD" id="cd02989">
    <property type="entry name" value="Phd_like_TxnDC9"/>
    <property type="match status" value="1"/>
</dbReference>
<dbReference type="Gene3D" id="3.40.30.10">
    <property type="entry name" value="Glutaredoxin"/>
    <property type="match status" value="1"/>
</dbReference>
<name>A0A1W0WRE3_HYPEX</name>
<dbReference type="InterPro" id="IPR013766">
    <property type="entry name" value="Thioredoxin_domain"/>
</dbReference>
<keyword evidence="6" id="KW-1185">Reference proteome</keyword>
<evidence type="ECO:0000313" key="6">
    <source>
        <dbReference type="Proteomes" id="UP000192578"/>
    </source>
</evidence>
<accession>A0A1W0WRE3</accession>
<dbReference type="SUPFAM" id="SSF52833">
    <property type="entry name" value="Thioredoxin-like"/>
    <property type="match status" value="1"/>
</dbReference>
<keyword evidence="2" id="KW-0175">Coiled coil</keyword>
<reference evidence="6" key="1">
    <citation type="submission" date="2017-01" db="EMBL/GenBank/DDBJ databases">
        <title>Comparative genomics of anhydrobiosis in the tardigrade Hypsibius dujardini.</title>
        <authorList>
            <person name="Yoshida Y."/>
            <person name="Koutsovoulos G."/>
            <person name="Laetsch D."/>
            <person name="Stevens L."/>
            <person name="Kumar S."/>
            <person name="Horikawa D."/>
            <person name="Ishino K."/>
            <person name="Komine S."/>
            <person name="Tomita M."/>
            <person name="Blaxter M."/>
            <person name="Arakawa K."/>
        </authorList>
    </citation>
    <scope>NUCLEOTIDE SEQUENCE [LARGE SCALE GENOMIC DNA]</scope>
    <source>
        <strain evidence="6">Z151</strain>
    </source>
</reference>
<organism evidence="5 6">
    <name type="scientific">Hypsibius exemplaris</name>
    <name type="common">Freshwater tardigrade</name>
    <dbReference type="NCBI Taxonomy" id="2072580"/>
    <lineage>
        <taxon>Eukaryota</taxon>
        <taxon>Metazoa</taxon>
        <taxon>Ecdysozoa</taxon>
        <taxon>Tardigrada</taxon>
        <taxon>Eutardigrada</taxon>
        <taxon>Parachela</taxon>
        <taxon>Hypsibioidea</taxon>
        <taxon>Hypsibiidae</taxon>
        <taxon>Hypsibius</taxon>
    </lineage>
</organism>
<feature type="coiled-coil region" evidence="2">
    <location>
        <begin position="13"/>
        <end position="40"/>
    </location>
</feature>
<dbReference type="OrthoDB" id="10257948at2759"/>
<evidence type="ECO:0000259" key="4">
    <source>
        <dbReference type="Pfam" id="PF00085"/>
    </source>
</evidence>